<organism evidence="3 4">
    <name type="scientific">Magnaporthiopsis poae (strain ATCC 64411 / 73-15)</name>
    <name type="common">Kentucky bluegrass fungus</name>
    <name type="synonym">Magnaporthe poae</name>
    <dbReference type="NCBI Taxonomy" id="644358"/>
    <lineage>
        <taxon>Eukaryota</taxon>
        <taxon>Fungi</taxon>
        <taxon>Dikarya</taxon>
        <taxon>Ascomycota</taxon>
        <taxon>Pezizomycotina</taxon>
        <taxon>Sordariomycetes</taxon>
        <taxon>Sordariomycetidae</taxon>
        <taxon>Magnaporthales</taxon>
        <taxon>Magnaporthaceae</taxon>
        <taxon>Magnaporthiopsis</taxon>
    </lineage>
</organism>
<feature type="region of interest" description="Disordered" evidence="1">
    <location>
        <begin position="1"/>
        <end position="22"/>
    </location>
</feature>
<dbReference type="EMBL" id="ADBL01002581">
    <property type="status" value="NOT_ANNOTATED_CDS"/>
    <property type="molecule type" value="Genomic_DNA"/>
</dbReference>
<dbReference type="EnsemblFungi" id="MAPG_10057T0">
    <property type="protein sequence ID" value="MAPG_10057T0"/>
    <property type="gene ID" value="MAPG_10057"/>
</dbReference>
<reference evidence="4" key="1">
    <citation type="submission" date="2010-05" db="EMBL/GenBank/DDBJ databases">
        <title>The genome sequence of Magnaporthe poae strain ATCC 64411.</title>
        <authorList>
            <person name="Ma L.-J."/>
            <person name="Dead R."/>
            <person name="Young S."/>
            <person name="Zeng Q."/>
            <person name="Koehrsen M."/>
            <person name="Alvarado L."/>
            <person name="Berlin A."/>
            <person name="Chapman S.B."/>
            <person name="Chen Z."/>
            <person name="Freedman E."/>
            <person name="Gellesch M."/>
            <person name="Goldberg J."/>
            <person name="Griggs A."/>
            <person name="Gujja S."/>
            <person name="Heilman E.R."/>
            <person name="Heiman D."/>
            <person name="Hepburn T."/>
            <person name="Howarth C."/>
            <person name="Jen D."/>
            <person name="Larson L."/>
            <person name="Mehta T."/>
            <person name="Neiman D."/>
            <person name="Pearson M."/>
            <person name="Roberts A."/>
            <person name="Saif S."/>
            <person name="Shea T."/>
            <person name="Shenoy N."/>
            <person name="Sisk P."/>
            <person name="Stolte C."/>
            <person name="Sykes S."/>
            <person name="Walk T."/>
            <person name="White J."/>
            <person name="Yandava C."/>
            <person name="Haas B."/>
            <person name="Nusbaum C."/>
            <person name="Birren B."/>
        </authorList>
    </citation>
    <scope>NUCLEOTIDE SEQUENCE [LARGE SCALE GENOMIC DNA]</scope>
    <source>
        <strain evidence="4">ATCC 64411 / 73-15</strain>
    </source>
</reference>
<reference evidence="3" key="4">
    <citation type="journal article" date="2015" name="G3 (Bethesda)">
        <title>Genome sequences of three phytopathogenic species of the Magnaporthaceae family of fungi.</title>
        <authorList>
            <person name="Okagaki L.H."/>
            <person name="Nunes C.C."/>
            <person name="Sailsbery J."/>
            <person name="Clay B."/>
            <person name="Brown D."/>
            <person name="John T."/>
            <person name="Oh Y."/>
            <person name="Young N."/>
            <person name="Fitzgerald M."/>
            <person name="Haas B.J."/>
            <person name="Zeng Q."/>
            <person name="Young S."/>
            <person name="Adiconis X."/>
            <person name="Fan L."/>
            <person name="Levin J.Z."/>
            <person name="Mitchell T.K."/>
            <person name="Okubara P.A."/>
            <person name="Farman M.L."/>
            <person name="Kohn L.M."/>
            <person name="Birren B."/>
            <person name="Ma L.-J."/>
            <person name="Dean R.A."/>
        </authorList>
    </citation>
    <scope>NUCLEOTIDE SEQUENCE</scope>
    <source>
        <strain evidence="3">ATCC 64411 / 73-15</strain>
    </source>
</reference>
<reference evidence="3" key="5">
    <citation type="submission" date="2015-06" db="UniProtKB">
        <authorList>
            <consortium name="EnsemblFungi"/>
        </authorList>
    </citation>
    <scope>IDENTIFICATION</scope>
    <source>
        <strain evidence="3">ATCC 64411</strain>
    </source>
</reference>
<dbReference type="OMA" id="RDWKPNG"/>
<keyword evidence="4" id="KW-1185">Reference proteome</keyword>
<dbReference type="eggNOG" id="ENOG502SCEJ">
    <property type="taxonomic scope" value="Eukaryota"/>
</dbReference>
<evidence type="ECO:0000313" key="3">
    <source>
        <dbReference type="EnsemblFungi" id="MAPG_10057T0"/>
    </source>
</evidence>
<dbReference type="Proteomes" id="UP000011715">
    <property type="component" value="Unassembled WGS sequence"/>
</dbReference>
<dbReference type="AlphaFoldDB" id="A0A0C4EBK5"/>
<accession>A0A0C4EBK5</accession>
<gene>
    <name evidence="2" type="ORF">MAPG_10057</name>
</gene>
<reference evidence="2" key="3">
    <citation type="submission" date="2011-03" db="EMBL/GenBank/DDBJ databases">
        <title>Annotation of Magnaporthe poae ATCC 64411.</title>
        <authorList>
            <person name="Ma L.-J."/>
            <person name="Dead R."/>
            <person name="Young S.K."/>
            <person name="Zeng Q."/>
            <person name="Gargeya S."/>
            <person name="Fitzgerald M."/>
            <person name="Haas B."/>
            <person name="Abouelleil A."/>
            <person name="Alvarado L."/>
            <person name="Arachchi H.M."/>
            <person name="Berlin A."/>
            <person name="Brown A."/>
            <person name="Chapman S.B."/>
            <person name="Chen Z."/>
            <person name="Dunbar C."/>
            <person name="Freedman E."/>
            <person name="Gearin G."/>
            <person name="Gellesch M."/>
            <person name="Goldberg J."/>
            <person name="Griggs A."/>
            <person name="Gujja S."/>
            <person name="Heiman D."/>
            <person name="Howarth C."/>
            <person name="Larson L."/>
            <person name="Lui A."/>
            <person name="MacDonald P.J.P."/>
            <person name="Mehta T."/>
            <person name="Montmayeur A."/>
            <person name="Murphy C."/>
            <person name="Neiman D."/>
            <person name="Pearson M."/>
            <person name="Priest M."/>
            <person name="Roberts A."/>
            <person name="Saif S."/>
            <person name="Shea T."/>
            <person name="Shenoy N."/>
            <person name="Sisk P."/>
            <person name="Stolte C."/>
            <person name="Sykes S."/>
            <person name="Yandava C."/>
            <person name="Wortman J."/>
            <person name="Nusbaum C."/>
            <person name="Birren B."/>
        </authorList>
    </citation>
    <scope>NUCLEOTIDE SEQUENCE</scope>
    <source>
        <strain evidence="2">ATCC 64411</strain>
    </source>
</reference>
<dbReference type="VEuPathDB" id="FungiDB:MAPG_10057"/>
<reference evidence="2" key="2">
    <citation type="submission" date="2010-05" db="EMBL/GenBank/DDBJ databases">
        <title>The Genome Sequence of Magnaporthe poae strain ATCC 64411.</title>
        <authorList>
            <consortium name="The Broad Institute Genome Sequencing Platform"/>
            <consortium name="Broad Institute Genome Sequencing Center for Infectious Disease"/>
            <person name="Ma L.-J."/>
            <person name="Dead R."/>
            <person name="Young S."/>
            <person name="Zeng Q."/>
            <person name="Koehrsen M."/>
            <person name="Alvarado L."/>
            <person name="Berlin A."/>
            <person name="Chapman S.B."/>
            <person name="Chen Z."/>
            <person name="Freedman E."/>
            <person name="Gellesch M."/>
            <person name="Goldberg J."/>
            <person name="Griggs A."/>
            <person name="Gujja S."/>
            <person name="Heilman E.R."/>
            <person name="Heiman D."/>
            <person name="Hepburn T."/>
            <person name="Howarth C."/>
            <person name="Jen D."/>
            <person name="Larson L."/>
            <person name="Mehta T."/>
            <person name="Neiman D."/>
            <person name="Pearson M."/>
            <person name="Roberts A."/>
            <person name="Saif S."/>
            <person name="Shea T."/>
            <person name="Shenoy N."/>
            <person name="Sisk P."/>
            <person name="Stolte C."/>
            <person name="Sykes S."/>
            <person name="Walk T."/>
            <person name="White J."/>
            <person name="Yandava C."/>
            <person name="Haas B."/>
            <person name="Nusbaum C."/>
            <person name="Birren B."/>
        </authorList>
    </citation>
    <scope>NUCLEOTIDE SEQUENCE</scope>
    <source>
        <strain evidence="2">ATCC 64411</strain>
    </source>
</reference>
<evidence type="ECO:0000313" key="4">
    <source>
        <dbReference type="Proteomes" id="UP000011715"/>
    </source>
</evidence>
<evidence type="ECO:0000313" key="2">
    <source>
        <dbReference type="EMBL" id="KLU91539.1"/>
    </source>
</evidence>
<protein>
    <submittedName>
        <fullName evidence="2 3">Uncharacterized protein</fullName>
    </submittedName>
</protein>
<sequence>MTLSDEELDRDWKPNGRRPQSTIAKSFSAELVDIFRIENSVADLDEKVVKRKQEIDSRTAELEALEARIKEMEARLRGGGSPPNSTGAAAGSGSGSLHPRTAVAGAFDGAQQQVQPGQDEQQQQVQEDASSKYGSRPGTARASRQAVPGALPPTPTESEDGDRERDA</sequence>
<dbReference type="OrthoDB" id="5408734at2759"/>
<dbReference type="EMBL" id="GL876977">
    <property type="protein sequence ID" value="KLU91539.1"/>
    <property type="molecule type" value="Genomic_DNA"/>
</dbReference>
<evidence type="ECO:0000256" key="1">
    <source>
        <dbReference type="SAM" id="MobiDB-lite"/>
    </source>
</evidence>
<feature type="compositionally biased region" description="Low complexity" evidence="1">
    <location>
        <begin position="82"/>
        <end position="91"/>
    </location>
</feature>
<feature type="compositionally biased region" description="Low complexity" evidence="1">
    <location>
        <begin position="109"/>
        <end position="128"/>
    </location>
</feature>
<feature type="region of interest" description="Disordered" evidence="1">
    <location>
        <begin position="73"/>
        <end position="167"/>
    </location>
</feature>
<proteinExistence type="predicted"/>
<name>A0A0C4EBK5_MAGP6</name>